<evidence type="ECO:0000259" key="2">
    <source>
        <dbReference type="Pfam" id="PF12937"/>
    </source>
</evidence>
<name>A0AAD6STP7_9AGAR</name>
<evidence type="ECO:0000313" key="3">
    <source>
        <dbReference type="EMBL" id="KAJ7031587.1"/>
    </source>
</evidence>
<dbReference type="SUPFAM" id="SSF52047">
    <property type="entry name" value="RNI-like"/>
    <property type="match status" value="1"/>
</dbReference>
<protein>
    <recommendedName>
        <fullName evidence="2">F-box domain-containing protein</fullName>
    </recommendedName>
</protein>
<dbReference type="Proteomes" id="UP001218188">
    <property type="component" value="Unassembled WGS sequence"/>
</dbReference>
<keyword evidence="4" id="KW-1185">Reference proteome</keyword>
<proteinExistence type="predicted"/>
<feature type="domain" description="F-box" evidence="2">
    <location>
        <begin position="185"/>
        <end position="245"/>
    </location>
</feature>
<feature type="coiled-coil region" evidence="1">
    <location>
        <begin position="86"/>
        <end position="113"/>
    </location>
</feature>
<keyword evidence="1" id="KW-0175">Coiled coil</keyword>
<reference evidence="3" key="1">
    <citation type="submission" date="2023-03" db="EMBL/GenBank/DDBJ databases">
        <title>Massive genome expansion in bonnet fungi (Mycena s.s.) driven by repeated elements and novel gene families across ecological guilds.</title>
        <authorList>
            <consortium name="Lawrence Berkeley National Laboratory"/>
            <person name="Harder C.B."/>
            <person name="Miyauchi S."/>
            <person name="Viragh M."/>
            <person name="Kuo A."/>
            <person name="Thoen E."/>
            <person name="Andreopoulos B."/>
            <person name="Lu D."/>
            <person name="Skrede I."/>
            <person name="Drula E."/>
            <person name="Henrissat B."/>
            <person name="Morin E."/>
            <person name="Kohler A."/>
            <person name="Barry K."/>
            <person name="LaButti K."/>
            <person name="Morin E."/>
            <person name="Salamov A."/>
            <person name="Lipzen A."/>
            <person name="Mereny Z."/>
            <person name="Hegedus B."/>
            <person name="Baldrian P."/>
            <person name="Stursova M."/>
            <person name="Weitz H."/>
            <person name="Taylor A."/>
            <person name="Grigoriev I.V."/>
            <person name="Nagy L.G."/>
            <person name="Martin F."/>
            <person name="Kauserud H."/>
        </authorList>
    </citation>
    <scope>NUCLEOTIDE SEQUENCE</scope>
    <source>
        <strain evidence="3">CBHHK200</strain>
    </source>
</reference>
<dbReference type="Gene3D" id="1.20.1280.50">
    <property type="match status" value="1"/>
</dbReference>
<dbReference type="InterPro" id="IPR036047">
    <property type="entry name" value="F-box-like_dom_sf"/>
</dbReference>
<organism evidence="3 4">
    <name type="scientific">Mycena alexandri</name>
    <dbReference type="NCBI Taxonomy" id="1745969"/>
    <lineage>
        <taxon>Eukaryota</taxon>
        <taxon>Fungi</taxon>
        <taxon>Dikarya</taxon>
        <taxon>Basidiomycota</taxon>
        <taxon>Agaricomycotina</taxon>
        <taxon>Agaricomycetes</taxon>
        <taxon>Agaricomycetidae</taxon>
        <taxon>Agaricales</taxon>
        <taxon>Marasmiineae</taxon>
        <taxon>Mycenaceae</taxon>
        <taxon>Mycena</taxon>
    </lineage>
</organism>
<sequence>MSDDALLFHYPVVLTTIHRLPSGRKAKLPRLQFLPNRHEGGTQATIEPPGKCSNICCDSLSRNLAQSYSKTMTMLRMNHRVHPQEATQLRNQISRAQAEYESCQKEILRLNRILAACPPPDRLTSTVSANVPSKSCIRACCNPSLRPPRGSTEMLRLRRTTQHLRFRSRELLQYLNAKRCLLSPIRRLPPELLHMVFEFVVSFNRRETTSFVSVSVAAVRLAHVCSFWRTLALDTSELWSTIYLRDAWQTKPQHRLAQLEFYSSQAKASTTLSVCCKQPSRKLLTKINRLSHRWFELILTIADDDFELLNVVRQKIPLLESLDIHNGSHRDGAQTSDTFEDAPSLQCVVLTVSSGHVWPFSYILPWQQIIWLTLDPISLSVFSECLRNCPKLLYFNACLVARPGEVVPQMAELRSPLRKLVLKGSACQQVVIAHSFPHMLSLSIDINGLHPDFFAFLARSSRLEMLALRAWPDITTADLLALLLATPSLRIIHFRDSHWAAVTPRFDLPLITPAQDDPFGPVEPQSLAEVISTGGIRGVEDAELLATIRTRMGHLPSFDPCCVEIARLQIANVPFDPEEELDYLW</sequence>
<evidence type="ECO:0000313" key="4">
    <source>
        <dbReference type="Proteomes" id="UP001218188"/>
    </source>
</evidence>
<dbReference type="InterPro" id="IPR001810">
    <property type="entry name" value="F-box_dom"/>
</dbReference>
<evidence type="ECO:0000256" key="1">
    <source>
        <dbReference type="SAM" id="Coils"/>
    </source>
</evidence>
<accession>A0AAD6STP7</accession>
<dbReference type="Pfam" id="PF12937">
    <property type="entry name" value="F-box-like"/>
    <property type="match status" value="1"/>
</dbReference>
<comment type="caution">
    <text evidence="3">The sequence shown here is derived from an EMBL/GenBank/DDBJ whole genome shotgun (WGS) entry which is preliminary data.</text>
</comment>
<dbReference type="EMBL" id="JARJCM010000080">
    <property type="protein sequence ID" value="KAJ7031587.1"/>
    <property type="molecule type" value="Genomic_DNA"/>
</dbReference>
<gene>
    <name evidence="3" type="ORF">C8F04DRAFT_694176</name>
</gene>
<dbReference type="SUPFAM" id="SSF81383">
    <property type="entry name" value="F-box domain"/>
    <property type="match status" value="1"/>
</dbReference>
<dbReference type="AlphaFoldDB" id="A0AAD6STP7"/>